<keyword evidence="1" id="KW-0732">Signal</keyword>
<dbReference type="AlphaFoldDB" id="A0A2A4JGA5"/>
<gene>
    <name evidence="2" type="ORF">B5V51_2513</name>
</gene>
<dbReference type="InterPro" id="IPR031734">
    <property type="entry name" value="MBF2"/>
</dbReference>
<comment type="caution">
    <text evidence="2">The sequence shown here is derived from an EMBL/GenBank/DDBJ whole genome shotgun (WGS) entry which is preliminary data.</text>
</comment>
<protein>
    <recommendedName>
        <fullName evidence="3">Salivary secreted peptide</fullName>
    </recommendedName>
</protein>
<dbReference type="PANTHER" id="PTHR37685:SF1">
    <property type="entry name" value="GEO11136P1-RELATED"/>
    <property type="match status" value="1"/>
</dbReference>
<dbReference type="EMBL" id="NWSH01001565">
    <property type="protein sequence ID" value="PCG70849.1"/>
    <property type="molecule type" value="Genomic_DNA"/>
</dbReference>
<evidence type="ECO:0000313" key="2">
    <source>
        <dbReference type="EMBL" id="PCG70849.1"/>
    </source>
</evidence>
<feature type="chain" id="PRO_5013105199" description="Salivary secreted peptide" evidence="1">
    <location>
        <begin position="26"/>
        <end position="125"/>
    </location>
</feature>
<reference evidence="2" key="1">
    <citation type="submission" date="2017-09" db="EMBL/GenBank/DDBJ databases">
        <title>Contemporary evolution of a Lepidopteran species, Heliothis virescens, in response to modern agricultural practices.</title>
        <authorList>
            <person name="Fritz M.L."/>
            <person name="Deyonke A.M."/>
            <person name="Papanicolaou A."/>
            <person name="Micinski S."/>
            <person name="Westbrook J."/>
            <person name="Gould F."/>
        </authorList>
    </citation>
    <scope>NUCLEOTIDE SEQUENCE [LARGE SCALE GENOMIC DNA]</scope>
    <source>
        <strain evidence="2">HvINT-</strain>
        <tissue evidence="2">Whole body</tissue>
    </source>
</reference>
<feature type="signal peptide" evidence="1">
    <location>
        <begin position="1"/>
        <end position="25"/>
    </location>
</feature>
<accession>A0A2A4JGA5</accession>
<proteinExistence type="predicted"/>
<sequence>MLFTLQMKFAVVMSVLAAMAVCSDAAAAETAASRVNLNHGYAGPYDVLLYSNTVLKAPIANEVQSEDIEYTGSARITAIRATEVGQTQWAIPSVRSGGVGRNFATVRLTSARGFGYHYTIEIWGR</sequence>
<evidence type="ECO:0008006" key="3">
    <source>
        <dbReference type="Google" id="ProtNLM"/>
    </source>
</evidence>
<dbReference type="PANTHER" id="PTHR37685">
    <property type="entry name" value="GEO11136P1-RELATED"/>
    <property type="match status" value="1"/>
</dbReference>
<evidence type="ECO:0000256" key="1">
    <source>
        <dbReference type="SAM" id="SignalP"/>
    </source>
</evidence>
<dbReference type="Pfam" id="PF15868">
    <property type="entry name" value="MBF2"/>
    <property type="match status" value="1"/>
</dbReference>
<organism evidence="2">
    <name type="scientific">Heliothis virescens</name>
    <name type="common">Tobacco budworm moth</name>
    <dbReference type="NCBI Taxonomy" id="7102"/>
    <lineage>
        <taxon>Eukaryota</taxon>
        <taxon>Metazoa</taxon>
        <taxon>Ecdysozoa</taxon>
        <taxon>Arthropoda</taxon>
        <taxon>Hexapoda</taxon>
        <taxon>Insecta</taxon>
        <taxon>Pterygota</taxon>
        <taxon>Neoptera</taxon>
        <taxon>Endopterygota</taxon>
        <taxon>Lepidoptera</taxon>
        <taxon>Glossata</taxon>
        <taxon>Ditrysia</taxon>
        <taxon>Noctuoidea</taxon>
        <taxon>Noctuidae</taxon>
        <taxon>Heliothinae</taxon>
        <taxon>Heliothis</taxon>
    </lineage>
</organism>
<name>A0A2A4JGA5_HELVI</name>